<dbReference type="Proteomes" id="UP000321272">
    <property type="component" value="Chromosome"/>
</dbReference>
<dbReference type="OrthoDB" id="9809594at2"/>
<proteinExistence type="predicted"/>
<keyword evidence="3" id="KW-1185">Reference proteome</keyword>
<dbReference type="InterPro" id="IPR007235">
    <property type="entry name" value="Glyco_trans_28_C"/>
</dbReference>
<feature type="domain" description="Glycosyl transferase family 28 C-terminal" evidence="1">
    <location>
        <begin position="247"/>
        <end position="315"/>
    </location>
</feature>
<dbReference type="SUPFAM" id="SSF53756">
    <property type="entry name" value="UDP-Glycosyltransferase/glycogen phosphorylase"/>
    <property type="match status" value="1"/>
</dbReference>
<keyword evidence="2" id="KW-0808">Transferase</keyword>
<dbReference type="GO" id="GO:0016758">
    <property type="term" value="F:hexosyltransferase activity"/>
    <property type="evidence" value="ECO:0007669"/>
    <property type="project" value="InterPro"/>
</dbReference>
<dbReference type="EMBL" id="CP042382">
    <property type="protein sequence ID" value="QEA39481.1"/>
    <property type="molecule type" value="Genomic_DNA"/>
</dbReference>
<reference evidence="2 3" key="1">
    <citation type="submission" date="2019-06" db="EMBL/GenBank/DDBJ databases">
        <title>Genome analyses of bacteria isolated from kimchi.</title>
        <authorList>
            <person name="Lee S."/>
            <person name="Ahn S."/>
            <person name="Roh S."/>
        </authorList>
    </citation>
    <scope>NUCLEOTIDE SEQUENCE [LARGE SCALE GENOMIC DNA]</scope>
    <source>
        <strain evidence="2 3">CBA4606</strain>
    </source>
</reference>
<evidence type="ECO:0000259" key="1">
    <source>
        <dbReference type="Pfam" id="PF04101"/>
    </source>
</evidence>
<dbReference type="PANTHER" id="PTHR21015:SF22">
    <property type="entry name" value="GLYCOSYLTRANSFERASE"/>
    <property type="match status" value="1"/>
</dbReference>
<organism evidence="2 3">
    <name type="scientific">Pistricoccus aurantiacus</name>
    <dbReference type="NCBI Taxonomy" id="1883414"/>
    <lineage>
        <taxon>Bacteria</taxon>
        <taxon>Pseudomonadati</taxon>
        <taxon>Pseudomonadota</taxon>
        <taxon>Gammaproteobacteria</taxon>
        <taxon>Oceanospirillales</taxon>
        <taxon>Halomonadaceae</taxon>
        <taxon>Pistricoccus</taxon>
    </lineage>
</organism>
<sequence length="385" mass="42819">MQKRISFFIHHQGRGHAQRARAIIQRFSKERPVTVMTADPSLFENFERPIDIIALPDMIGADVPTTALYQATTPSIMHCVPLGVKEMRRTMRLILDHLDDSDTGLFVIDVSAELALLARIASVPAVKIRMHGDRSDRGHLGAYECCIGMLAPYDERLEQPDYPDWARAKTHYTGGLCTTDTSFGDKQAARRKLGLPSDQEVIVVLTGGGGAGTPYAPLTVAARAATGSRFITIGPVHREGHETDFFNLENHGWVTNVTDYLVASDIVLASAGDNTVHEIARIGRPYICAPEWRYYGEQVRKAECLQRLGAAIHLENWPSSIDAWQELLMRARELDVSTLRELYSPQAARTAAQWLENLTDRLWQDDRKTALLGHLQEAVANPGIS</sequence>
<dbReference type="PANTHER" id="PTHR21015">
    <property type="entry name" value="UDP-N-ACETYLGLUCOSAMINE--N-ACETYLMURAMYL-(PENTAPEPTIDE) PYROPHOSPHORYL-UNDECAPRENOL N-ACETYLGLUCOSAMINE TRANSFERASE 1"/>
    <property type="match status" value="1"/>
</dbReference>
<protein>
    <submittedName>
        <fullName evidence="2">Glycosyl transferase</fullName>
    </submittedName>
</protein>
<name>A0A5B8ST58_9GAMM</name>
<dbReference type="Gene3D" id="3.40.50.2000">
    <property type="entry name" value="Glycogen Phosphorylase B"/>
    <property type="match status" value="1"/>
</dbReference>
<dbReference type="Pfam" id="PF04101">
    <property type="entry name" value="Glyco_tran_28_C"/>
    <property type="match status" value="1"/>
</dbReference>
<accession>A0A5B8ST58</accession>
<dbReference type="AlphaFoldDB" id="A0A5B8ST58"/>
<dbReference type="RefSeq" id="WP_147184532.1">
    <property type="nucleotide sequence ID" value="NZ_CP042382.1"/>
</dbReference>
<dbReference type="KEGG" id="paur:FGL86_10605"/>
<evidence type="ECO:0000313" key="2">
    <source>
        <dbReference type="EMBL" id="QEA39481.1"/>
    </source>
</evidence>
<evidence type="ECO:0000313" key="3">
    <source>
        <dbReference type="Proteomes" id="UP000321272"/>
    </source>
</evidence>
<gene>
    <name evidence="2" type="ORF">FGL86_10605</name>
</gene>